<evidence type="ECO:0000313" key="1">
    <source>
        <dbReference type="EMBL" id="QJA65009.1"/>
    </source>
</evidence>
<proteinExistence type="predicted"/>
<dbReference type="EMBL" id="MT142494">
    <property type="protein sequence ID" value="QJA82718.1"/>
    <property type="molecule type" value="Genomic_DNA"/>
</dbReference>
<reference evidence="2" key="1">
    <citation type="submission" date="2020-03" db="EMBL/GenBank/DDBJ databases">
        <title>The deep terrestrial virosphere.</title>
        <authorList>
            <person name="Holmfeldt K."/>
            <person name="Nilsson E."/>
            <person name="Simone D."/>
            <person name="Lopez-Fernandez M."/>
            <person name="Wu X."/>
            <person name="de Brujin I."/>
            <person name="Lundin D."/>
            <person name="Andersson A."/>
            <person name="Bertilsson S."/>
            <person name="Dopson M."/>
        </authorList>
    </citation>
    <scope>NUCLEOTIDE SEQUENCE</scope>
    <source>
        <strain evidence="2">MM415A00374</strain>
        <strain evidence="1">MM415B00446</strain>
    </source>
</reference>
<accession>A0A6M3KN13</accession>
<name>A0A6M3KN13_9ZZZZ</name>
<dbReference type="AlphaFoldDB" id="A0A6M3KN13"/>
<evidence type="ECO:0000313" key="2">
    <source>
        <dbReference type="EMBL" id="QJA82718.1"/>
    </source>
</evidence>
<sequence>MKQYQKAVSHATAIRNKCYWCISREHHMFDCEFTQGTYFTLPCSKEDYKKCPRRKEGERIINRRGF</sequence>
<dbReference type="EMBL" id="MT141530">
    <property type="protein sequence ID" value="QJA65009.1"/>
    <property type="molecule type" value="Genomic_DNA"/>
</dbReference>
<gene>
    <name evidence="2" type="ORF">MM415A00374_0030</name>
    <name evidence="1" type="ORF">MM415B00446_0033</name>
</gene>
<organism evidence="2">
    <name type="scientific">viral metagenome</name>
    <dbReference type="NCBI Taxonomy" id="1070528"/>
    <lineage>
        <taxon>unclassified sequences</taxon>
        <taxon>metagenomes</taxon>
        <taxon>organismal metagenomes</taxon>
    </lineage>
</organism>
<protein>
    <submittedName>
        <fullName evidence="2">Uncharacterized protein</fullName>
    </submittedName>
</protein>